<comment type="caution">
    <text evidence="1">The sequence shown here is derived from an EMBL/GenBank/DDBJ whole genome shotgun (WGS) entry which is preliminary data.</text>
</comment>
<dbReference type="Proteomes" id="UP000799754">
    <property type="component" value="Unassembled WGS sequence"/>
</dbReference>
<name>A0ACB6RXY3_9PLEO</name>
<protein>
    <submittedName>
        <fullName evidence="1">Uncharacterized protein</fullName>
    </submittedName>
</protein>
<accession>A0ACB6RXY3</accession>
<dbReference type="EMBL" id="MU006720">
    <property type="protein sequence ID" value="KAF2626567.1"/>
    <property type="molecule type" value="Genomic_DNA"/>
</dbReference>
<gene>
    <name evidence="1" type="ORF">BU25DRAFT_449154</name>
</gene>
<organism evidence="1 2">
    <name type="scientific">Macroventuria anomochaeta</name>
    <dbReference type="NCBI Taxonomy" id="301207"/>
    <lineage>
        <taxon>Eukaryota</taxon>
        <taxon>Fungi</taxon>
        <taxon>Dikarya</taxon>
        <taxon>Ascomycota</taxon>
        <taxon>Pezizomycotina</taxon>
        <taxon>Dothideomycetes</taxon>
        <taxon>Pleosporomycetidae</taxon>
        <taxon>Pleosporales</taxon>
        <taxon>Pleosporineae</taxon>
        <taxon>Didymellaceae</taxon>
        <taxon>Macroventuria</taxon>
    </lineage>
</organism>
<evidence type="ECO:0000313" key="2">
    <source>
        <dbReference type="Proteomes" id="UP000799754"/>
    </source>
</evidence>
<sequence>MAQNDDAKRATTVITIAQLKFRQSLKKEEPETRLPPVSVEACSQLFSAIDAVLAQNTPMNIQKCTEWIVKHIAPSRIRIAVLGDYLVSVSKSVVVETMPAAAKKAVRNRLDLLLVVNDALHTDKYHRNSTAKHGLLGTEFTSHLAELVELAASCAVEKDSQVEKKLRAIINYWAVNKLVSQDLLKSLRERADEIFLQAQGGTPIRKRNYLLPEYHGDQTAPWYELPASYMLDQMVKQPNRPLDPYRIKVARFDKKPVSTHVRKLLDNYFENIDLKHTPTGDNPTGETKKYNLWLDPMGQLVKRNKETGETRTVSNGYGWSTKFCQDMQKDGVPESIKTLRDDAERMEAAPERQRDRRRYSRSPRRRRRSSSVSSHGRGRDRRSRSGSYASRSSYDSRSRSRSRHHDRRRRSQRDEERGRNDRDRRFDDRDNDSRRPPPRPLDRGQPQSSGQWNGQQAPNRNTQGSPGNNQFPQNAHQNFTPNFSQAPQPPFNAPPFPPQPPMPNQFPGQFSMQPFPPPPPPMPFQAPGGFPGGIPPPPPPNFSGPFPPPLPNIAVMPNNPYNFNNQWNSFQQANNPGFNQQQNQNQGYNQNQNQGQGGFQGGRGGYGGNQGGGNYNNRGGYGGRGQRGGSFPELQHSNNTKHSTPRKLLTDHGLDHQFREYSLRACRVMAPPKRKRKPTRTTSNKRSKYTQPDTDYSDSSSCEEEGTANGSQEEWEALRILKQTGQGFGLKYLVEWKGVDPTTGKQWEPTWERASNASERLRASWKREQARQAQEKERAAATAKSSTQQRSAPEASPAQATQTRARNRRIIQSPETLASASAIKSPAETSQSVVAAPSSATIDIGAPIPAWTSPQVNIDVRGDSFNCSEYGLHAEIPESQPSPAKSITEDTDLDSSQLFTSQRAFRASGIVPDTQSSAGSLSYIPVTQEELESSLHSDSSDESTEEHIVGYSVSEFYAWSFGCSLIDVKGLLDTDAAPTLSARAQSPATSIAETVADTTQDLHSQRQLESQQEQPEIPDTLESPVTSDKTDQTGTQDDSASSRHTEPAVTDSHSSEDQHEAQSLEEVAFVESTTQFEHETSARDLQPPTQEPGEHSVATEEQPESVEHNAQPITSVAESELLAIADTPQISQLTSTAREGVTDEEQLSPAHRLETAISLTERSVLEENAQFPFHSQYPAFFDPRSATKFTQQALIEPPRTCSTHEVLGARLSEDSPGAHQESGAFNDSEERSTIDEISQPLGHEQSHTSPQRHSVSQLSHTQTNDGNLEDAASRDIEEIVDQVDVIVVSQPPSTEQSAGSREHNAQFVPSSAYLSTQEDVTESIRATVEIDPGEAPRSKHSSPCSRHDSSQETPERQLQSVEHSSSPISHPPSYSLRTLDSNVPLRPATPTLRSSLSKMAESTTESTAARAARRLEELQAANRAANPYTPRKRIRASQPSSVASTAPVASASPLQSNRVPAPPTINISAEGTRSPSTVPDRSPAPPARTSLRTVAFANAKDKATESWLENPLAATSTNTDAGPTQEKAELAAAVATTPSRPIESPRVSPDDNIDEMNDVDQNNDYDDDESIYNDDLQLENDEYIVPLFIEGRQRDTYIEYIKRKTDLLNAVLGAAAKAMDPAPEKTDEAEQVITYLRAVETHPDLTYAEAESTTGFEMRSATDVQHGAQFGIDNSVKFKFLRELFNNLRDKDMHIILLLDQDSNALFNILRTFFAAAAHNYNMPTKGYQSNASNDALTITIFPNTASPIIRPADLIICLDGVQSAAQIRRSNWAMASRRTIPVLHLVISQTIGHIERYILPNLERRLHIETILAGLGQIEQRSEIGNPVDIDTPSAAEAAKLIASWLVLEDDQESTEWPLPSIGSARSFLDYDATQQSVRSATSSPAPERTKRPLEADDSDTAKRVRYTPQLRVTPDSSAIHEHEVTRVSDSMPGSAATETARLAACLDRANSELLRAQKEHREEQIMWNRQQTEHENRQQEYRKLFNEKAEVDRVLESMARNHDKLRTQVEVQATEQRTLREELEAQRNLSLASTNEKDVEITRLRKELEAANIERNKVLKSAKSTEQTLEYTKEQYRDASNTAGQLQTDLTSLKTQNAKLAHQASGEVAKLKQLHLDRSHKTLMQQNTVLKNENTLLKMTLKAKEEELVRAKNNSGRAAYGTRGQSTTPQPKTRSRAASPERGSRAPRGGGRISNLVAEER</sequence>
<proteinExistence type="predicted"/>
<reference evidence="1" key="1">
    <citation type="journal article" date="2020" name="Stud. Mycol.">
        <title>101 Dothideomycetes genomes: a test case for predicting lifestyles and emergence of pathogens.</title>
        <authorList>
            <person name="Haridas S."/>
            <person name="Albert R."/>
            <person name="Binder M."/>
            <person name="Bloem J."/>
            <person name="Labutti K."/>
            <person name="Salamov A."/>
            <person name="Andreopoulos B."/>
            <person name="Baker S."/>
            <person name="Barry K."/>
            <person name="Bills G."/>
            <person name="Bluhm B."/>
            <person name="Cannon C."/>
            <person name="Castanera R."/>
            <person name="Culley D."/>
            <person name="Daum C."/>
            <person name="Ezra D."/>
            <person name="Gonzalez J."/>
            <person name="Henrissat B."/>
            <person name="Kuo A."/>
            <person name="Liang C."/>
            <person name="Lipzen A."/>
            <person name="Lutzoni F."/>
            <person name="Magnuson J."/>
            <person name="Mondo S."/>
            <person name="Nolan M."/>
            <person name="Ohm R."/>
            <person name="Pangilinan J."/>
            <person name="Park H.-J."/>
            <person name="Ramirez L."/>
            <person name="Alfaro M."/>
            <person name="Sun H."/>
            <person name="Tritt A."/>
            <person name="Yoshinaga Y."/>
            <person name="Zwiers L.-H."/>
            <person name="Turgeon B."/>
            <person name="Goodwin S."/>
            <person name="Spatafora J."/>
            <person name="Crous P."/>
            <person name="Grigoriev I."/>
        </authorList>
    </citation>
    <scope>NUCLEOTIDE SEQUENCE</scope>
    <source>
        <strain evidence="1">CBS 525.71</strain>
    </source>
</reference>
<evidence type="ECO:0000313" key="1">
    <source>
        <dbReference type="EMBL" id="KAF2626567.1"/>
    </source>
</evidence>
<keyword evidence="2" id="KW-1185">Reference proteome</keyword>